<dbReference type="AlphaFoldDB" id="A0A916DV59"/>
<dbReference type="KEGG" id="aup:AsAng_0039240"/>
<reference evidence="1" key="1">
    <citation type="submission" date="2022-09" db="EMBL/GenBank/DDBJ databases">
        <title>Aureispira anguillicida sp. nov., isolated from Leptocephalus of Japanese eel Anguilla japonica.</title>
        <authorList>
            <person name="Yuasa K."/>
            <person name="Mekata T."/>
            <person name="Ikunari K."/>
        </authorList>
    </citation>
    <scope>NUCLEOTIDE SEQUENCE</scope>
    <source>
        <strain evidence="1">EL160426</strain>
    </source>
</reference>
<evidence type="ECO:0000313" key="2">
    <source>
        <dbReference type="Proteomes" id="UP001060919"/>
    </source>
</evidence>
<name>A0A916DV59_9BACT</name>
<protein>
    <submittedName>
        <fullName evidence="1">Uncharacterized protein</fullName>
    </submittedName>
</protein>
<accession>A0A916DV59</accession>
<proteinExistence type="predicted"/>
<dbReference type="Proteomes" id="UP001060919">
    <property type="component" value="Chromosome"/>
</dbReference>
<organism evidence="1 2">
    <name type="scientific">Aureispira anguillae</name>
    <dbReference type="NCBI Taxonomy" id="2864201"/>
    <lineage>
        <taxon>Bacteria</taxon>
        <taxon>Pseudomonadati</taxon>
        <taxon>Bacteroidota</taxon>
        <taxon>Saprospiria</taxon>
        <taxon>Saprospirales</taxon>
        <taxon>Saprospiraceae</taxon>
        <taxon>Aureispira</taxon>
    </lineage>
</organism>
<keyword evidence="2" id="KW-1185">Reference proteome</keyword>
<gene>
    <name evidence="1" type="ORF">AsAng_0039240</name>
</gene>
<evidence type="ECO:0000313" key="1">
    <source>
        <dbReference type="EMBL" id="BDS13195.1"/>
    </source>
</evidence>
<dbReference type="EMBL" id="AP026867">
    <property type="protein sequence ID" value="BDS13195.1"/>
    <property type="molecule type" value="Genomic_DNA"/>
</dbReference>
<sequence length="40" mass="4712">MLIFNAKEVARRATKQHKPLINKLFQIASFSKNIFRSLNH</sequence>